<accession>A0A364RCD4</accession>
<dbReference type="AlphaFoldDB" id="A0A364RCD4"/>
<dbReference type="OrthoDB" id="853472at2"/>
<dbReference type="RefSeq" id="WP_112306630.1">
    <property type="nucleotide sequence ID" value="NZ_QMDV01000004.1"/>
</dbReference>
<reference evidence="1 2" key="1">
    <citation type="submission" date="2018-06" db="EMBL/GenBank/DDBJ databases">
        <authorList>
            <person name="Liu Z.-W."/>
        </authorList>
    </citation>
    <scope>NUCLEOTIDE SEQUENCE [LARGE SCALE GENOMIC DNA]</scope>
    <source>
        <strain evidence="1 2">2b14</strain>
    </source>
</reference>
<gene>
    <name evidence="1" type="ORF">DP923_14825</name>
</gene>
<sequence length="101" mass="11780">MSKQTTYTPITHEAFSQYLNSHISLEELIEKLRYIEQLLVADDEEETDKSVWFRFFAGDTLKTTISDIEKELATPNHPNYNILRQGIAFGLQTEELEIHYA</sequence>
<keyword evidence="2" id="KW-1185">Reference proteome</keyword>
<reference evidence="1 2" key="2">
    <citation type="submission" date="2018-07" db="EMBL/GenBank/DDBJ databases">
        <title>Pontibacter sp. 2b14 genomic sequence and assembly.</title>
        <authorList>
            <person name="Du Z.-J."/>
        </authorList>
    </citation>
    <scope>NUCLEOTIDE SEQUENCE [LARGE SCALE GENOMIC DNA]</scope>
    <source>
        <strain evidence="1 2">2b14</strain>
    </source>
</reference>
<name>A0A364RCD4_9BACT</name>
<protein>
    <submittedName>
        <fullName evidence="1">Uncharacterized protein</fullName>
    </submittedName>
</protein>
<proteinExistence type="predicted"/>
<dbReference type="EMBL" id="QMDV01000004">
    <property type="protein sequence ID" value="RAU81952.1"/>
    <property type="molecule type" value="Genomic_DNA"/>
</dbReference>
<evidence type="ECO:0000313" key="1">
    <source>
        <dbReference type="EMBL" id="RAU81952.1"/>
    </source>
</evidence>
<evidence type="ECO:0000313" key="2">
    <source>
        <dbReference type="Proteomes" id="UP000251692"/>
    </source>
</evidence>
<organism evidence="1 2">
    <name type="scientific">Pontibacter arcticus</name>
    <dbReference type="NCBI Taxonomy" id="2080288"/>
    <lineage>
        <taxon>Bacteria</taxon>
        <taxon>Pseudomonadati</taxon>
        <taxon>Bacteroidota</taxon>
        <taxon>Cytophagia</taxon>
        <taxon>Cytophagales</taxon>
        <taxon>Hymenobacteraceae</taxon>
        <taxon>Pontibacter</taxon>
    </lineage>
</organism>
<comment type="caution">
    <text evidence="1">The sequence shown here is derived from an EMBL/GenBank/DDBJ whole genome shotgun (WGS) entry which is preliminary data.</text>
</comment>
<dbReference type="Proteomes" id="UP000251692">
    <property type="component" value="Unassembled WGS sequence"/>
</dbReference>